<dbReference type="GO" id="GO:0008033">
    <property type="term" value="P:tRNA processing"/>
    <property type="evidence" value="ECO:0007669"/>
    <property type="project" value="UniProtKB-KW"/>
</dbReference>
<dbReference type="EC" id="2.3.1.234" evidence="1"/>
<keyword evidence="5" id="KW-0012">Acyltransferase</keyword>
<dbReference type="Gene3D" id="3.30.420.40">
    <property type="match status" value="1"/>
</dbReference>
<dbReference type="PANTHER" id="PTHR11735:SF6">
    <property type="entry name" value="TRNA N6-ADENOSINE THREONYLCARBAMOYLTRANSFERASE, MITOCHONDRIAL"/>
    <property type="match status" value="1"/>
</dbReference>
<proteinExistence type="predicted"/>
<organism evidence="8 9">
    <name type="scientific">candidate division WS6 bacterium 34_10</name>
    <dbReference type="NCBI Taxonomy" id="1641389"/>
    <lineage>
        <taxon>Bacteria</taxon>
        <taxon>Candidatus Dojkabacteria</taxon>
    </lineage>
</organism>
<name>A0A117LZN5_9BACT</name>
<evidence type="ECO:0000259" key="7">
    <source>
        <dbReference type="Pfam" id="PF00814"/>
    </source>
</evidence>
<dbReference type="GO" id="GO:0061711">
    <property type="term" value="F:tRNA N(6)-L-threonylcarbamoyladenine synthase activity"/>
    <property type="evidence" value="ECO:0007669"/>
    <property type="project" value="UniProtKB-EC"/>
</dbReference>
<protein>
    <recommendedName>
        <fullName evidence="1">N(6)-L-threonylcarbamoyladenine synthase</fullName>
        <ecNumber evidence="1">2.3.1.234</ecNumber>
    </recommendedName>
</protein>
<evidence type="ECO:0000256" key="5">
    <source>
        <dbReference type="ARBA" id="ARBA00023315"/>
    </source>
</evidence>
<evidence type="ECO:0000313" key="9">
    <source>
        <dbReference type="Proteomes" id="UP000053904"/>
    </source>
</evidence>
<feature type="domain" description="Gcp-like" evidence="7">
    <location>
        <begin position="1"/>
        <end position="76"/>
    </location>
</feature>
<dbReference type="Proteomes" id="UP000053904">
    <property type="component" value="Unassembled WGS sequence"/>
</dbReference>
<evidence type="ECO:0000256" key="6">
    <source>
        <dbReference type="ARBA" id="ARBA00048117"/>
    </source>
</evidence>
<keyword evidence="2" id="KW-0808">Transferase</keyword>
<dbReference type="AlphaFoldDB" id="A0A117LZN5"/>
<dbReference type="PRINTS" id="PR00789">
    <property type="entry name" value="OSIALOPTASE"/>
</dbReference>
<dbReference type="EMBL" id="LGGO01000187">
    <property type="protein sequence ID" value="KUK76211.1"/>
    <property type="molecule type" value="Genomic_DNA"/>
</dbReference>
<evidence type="ECO:0000256" key="1">
    <source>
        <dbReference type="ARBA" id="ARBA00012156"/>
    </source>
</evidence>
<dbReference type="InterPro" id="IPR043129">
    <property type="entry name" value="ATPase_NBD"/>
</dbReference>
<sequence>EHEKNIPMVYEEALKKAKVSIEDIDYIASTYGPGLAIDLEIGLNFAKDLAIKYLKPFIPINHMEAHLLSGLLENSKALKLIIPALDDADLNHSELANFISSLQPISGITEYNQIFWFNQIFDEDYSLDLRMSRLEKMIETMELPENQLRKILLQLLPSEQRDEMSKLPIPKIISRVVATVGIAIVATGCIQGSEALSETDAASTEQATQLEQEERSFEPYAVQRGDGWMKVLSHWGINAVMKHDQRKGGSYWTILDKQVGQMTVVAMEEDENNPGEKIERYRTTLEEAVSGDYRLTEEYTLYLGDHNIPETTTGKEIRAQPATYVVQEGDSLNSLSQKYLSEYHLIGTAQEGNVAITIESRNTAVRTQLSIAEIRTLSQEEANIWPGDKVTFAPPYQTESN</sequence>
<comment type="catalytic activity">
    <reaction evidence="6">
        <text>L-threonylcarbamoyladenylate + adenosine(37) in tRNA = N(6)-L-threonylcarbamoyladenosine(37) in tRNA + AMP + H(+)</text>
        <dbReference type="Rhea" id="RHEA:37059"/>
        <dbReference type="Rhea" id="RHEA-COMP:10162"/>
        <dbReference type="Rhea" id="RHEA-COMP:10163"/>
        <dbReference type="ChEBI" id="CHEBI:15378"/>
        <dbReference type="ChEBI" id="CHEBI:73682"/>
        <dbReference type="ChEBI" id="CHEBI:74411"/>
        <dbReference type="ChEBI" id="CHEBI:74418"/>
        <dbReference type="ChEBI" id="CHEBI:456215"/>
        <dbReference type="EC" id="2.3.1.234"/>
    </reaction>
</comment>
<reference evidence="9" key="1">
    <citation type="journal article" date="2015" name="MBio">
        <title>Genome-Resolved Metagenomic Analysis Reveals Roles for Candidate Phyla and Other Microbial Community Members in Biogeochemical Transformations in Oil Reservoirs.</title>
        <authorList>
            <person name="Hu P."/>
            <person name="Tom L."/>
            <person name="Singh A."/>
            <person name="Thomas B.C."/>
            <person name="Baker B.J."/>
            <person name="Piceno Y.M."/>
            <person name="Andersen G.L."/>
            <person name="Banfield J.F."/>
        </authorList>
    </citation>
    <scope>NUCLEOTIDE SEQUENCE [LARGE SCALE GENOMIC DNA]</scope>
</reference>
<gene>
    <name evidence="8" type="ORF">XD93_1045</name>
</gene>
<accession>A0A117LZN5</accession>
<comment type="caution">
    <text evidence="8">The sequence shown here is derived from an EMBL/GenBank/DDBJ whole genome shotgun (WGS) entry which is preliminary data.</text>
</comment>
<dbReference type="SUPFAM" id="SSF53067">
    <property type="entry name" value="Actin-like ATPase domain"/>
    <property type="match status" value="1"/>
</dbReference>
<evidence type="ECO:0000256" key="3">
    <source>
        <dbReference type="ARBA" id="ARBA00022694"/>
    </source>
</evidence>
<dbReference type="InterPro" id="IPR017861">
    <property type="entry name" value="KAE1/TsaD"/>
</dbReference>
<dbReference type="PANTHER" id="PTHR11735">
    <property type="entry name" value="TRNA N6-ADENOSINE THREONYLCARBAMOYLTRANSFERASE"/>
    <property type="match status" value="1"/>
</dbReference>
<keyword evidence="3" id="KW-0819">tRNA processing</keyword>
<evidence type="ECO:0000313" key="8">
    <source>
        <dbReference type="EMBL" id="KUK76211.1"/>
    </source>
</evidence>
<keyword evidence="4" id="KW-0479">Metal-binding</keyword>
<feature type="non-terminal residue" evidence="8">
    <location>
        <position position="1"/>
    </location>
</feature>
<dbReference type="GO" id="GO:0046872">
    <property type="term" value="F:metal ion binding"/>
    <property type="evidence" value="ECO:0007669"/>
    <property type="project" value="UniProtKB-KW"/>
</dbReference>
<dbReference type="InterPro" id="IPR000905">
    <property type="entry name" value="Gcp-like_dom"/>
</dbReference>
<evidence type="ECO:0000256" key="2">
    <source>
        <dbReference type="ARBA" id="ARBA00022679"/>
    </source>
</evidence>
<dbReference type="Pfam" id="PF00814">
    <property type="entry name" value="TsaD"/>
    <property type="match status" value="1"/>
</dbReference>
<evidence type="ECO:0000256" key="4">
    <source>
        <dbReference type="ARBA" id="ARBA00022723"/>
    </source>
</evidence>